<feature type="transmembrane region" description="Helical" evidence="1">
    <location>
        <begin position="230"/>
        <end position="250"/>
    </location>
</feature>
<feature type="transmembrane region" description="Helical" evidence="1">
    <location>
        <begin position="295"/>
        <end position="313"/>
    </location>
</feature>
<reference evidence="4" key="1">
    <citation type="journal article" date="2019" name="Int. J. Syst. Evol. Microbiol.">
        <title>The Global Catalogue of Microorganisms (GCM) 10K type strain sequencing project: providing services to taxonomists for standard genome sequencing and annotation.</title>
        <authorList>
            <consortium name="The Broad Institute Genomics Platform"/>
            <consortium name="The Broad Institute Genome Sequencing Center for Infectious Disease"/>
            <person name="Wu L."/>
            <person name="Ma J."/>
        </authorList>
    </citation>
    <scope>NUCLEOTIDE SEQUENCE [LARGE SCALE GENOMIC DNA]</scope>
    <source>
        <strain evidence="4">CGMCC 1.16275</strain>
    </source>
</reference>
<evidence type="ECO:0000313" key="3">
    <source>
        <dbReference type="EMBL" id="MFC7333199.1"/>
    </source>
</evidence>
<feature type="transmembrane region" description="Helical" evidence="1">
    <location>
        <begin position="39"/>
        <end position="59"/>
    </location>
</feature>
<evidence type="ECO:0000259" key="2">
    <source>
        <dbReference type="Pfam" id="PF02517"/>
    </source>
</evidence>
<dbReference type="EMBL" id="JBHTCM010000010">
    <property type="protein sequence ID" value="MFC7333199.1"/>
    <property type="molecule type" value="Genomic_DNA"/>
</dbReference>
<keyword evidence="1" id="KW-0472">Membrane</keyword>
<gene>
    <name evidence="3" type="ORF">ACFQPS_08505</name>
</gene>
<keyword evidence="3" id="KW-0378">Hydrolase</keyword>
<proteinExistence type="predicted"/>
<protein>
    <submittedName>
        <fullName evidence="3">CPBP family intramembrane glutamic endopeptidase</fullName>
        <ecNumber evidence="3">3.4.-.-</ecNumber>
    </submittedName>
</protein>
<dbReference type="RefSeq" id="WP_377358126.1">
    <property type="nucleotide sequence ID" value="NZ_JBHTCM010000010.1"/>
</dbReference>
<feature type="transmembrane region" description="Helical" evidence="1">
    <location>
        <begin position="85"/>
        <end position="106"/>
    </location>
</feature>
<keyword evidence="1" id="KW-0812">Transmembrane</keyword>
<evidence type="ECO:0000313" key="4">
    <source>
        <dbReference type="Proteomes" id="UP001596456"/>
    </source>
</evidence>
<sequence>MNPTRPAGDARSVAGSAPPAVHYADMAVAAGDRFWRYPVGLLLAVIWLLATTAVLLLLLDPALHRLAESMTPGVAATLVGDLTSVLPLLLSLGTLVPFLAVVLPWLHRRPFRDLIAPGPRRGIDWGMLGRSALLWVGLAIVDALVRMPLEAALGTPDTLLPTGIAPLRLALYAAVLLPVILLQVAAEELLFRGYLFQGTRLLLLRPLWAAVPPALLFALGHLGADAQHGMLAYPLFVLLGLFLAAVTVAADRIEAAVGIHFAQNTMAILLVGSIAPDKPALAQTADLTIGWPDLLSLAVVMAAYFFIGFRLGWVRRTGA</sequence>
<feature type="transmembrane region" description="Helical" evidence="1">
    <location>
        <begin position="257"/>
        <end position="275"/>
    </location>
</feature>
<keyword evidence="4" id="KW-1185">Reference proteome</keyword>
<dbReference type="Pfam" id="PF02517">
    <property type="entry name" value="Rce1-like"/>
    <property type="match status" value="1"/>
</dbReference>
<name>A0ABW2KVZ4_9PROT</name>
<dbReference type="EC" id="3.4.-.-" evidence="3"/>
<dbReference type="GO" id="GO:0016787">
    <property type="term" value="F:hydrolase activity"/>
    <property type="evidence" value="ECO:0007669"/>
    <property type="project" value="UniProtKB-KW"/>
</dbReference>
<keyword evidence="1" id="KW-1133">Transmembrane helix</keyword>
<dbReference type="InterPro" id="IPR003675">
    <property type="entry name" value="Rce1/LyrA-like_dom"/>
</dbReference>
<feature type="transmembrane region" description="Helical" evidence="1">
    <location>
        <begin position="202"/>
        <end position="224"/>
    </location>
</feature>
<evidence type="ECO:0000256" key="1">
    <source>
        <dbReference type="SAM" id="Phobius"/>
    </source>
</evidence>
<feature type="domain" description="CAAX prenyl protease 2/Lysostaphin resistance protein A-like" evidence="2">
    <location>
        <begin position="173"/>
        <end position="266"/>
    </location>
</feature>
<accession>A0ABW2KVZ4</accession>
<comment type="caution">
    <text evidence="3">The sequence shown here is derived from an EMBL/GenBank/DDBJ whole genome shotgun (WGS) entry which is preliminary data.</text>
</comment>
<organism evidence="3 4">
    <name type="scientific">Rhodocista pekingensis</name>
    <dbReference type="NCBI Taxonomy" id="201185"/>
    <lineage>
        <taxon>Bacteria</taxon>
        <taxon>Pseudomonadati</taxon>
        <taxon>Pseudomonadota</taxon>
        <taxon>Alphaproteobacteria</taxon>
        <taxon>Rhodospirillales</taxon>
        <taxon>Azospirillaceae</taxon>
        <taxon>Rhodocista</taxon>
    </lineage>
</organism>
<dbReference type="Proteomes" id="UP001596456">
    <property type="component" value="Unassembled WGS sequence"/>
</dbReference>
<feature type="transmembrane region" description="Helical" evidence="1">
    <location>
        <begin position="127"/>
        <end position="149"/>
    </location>
</feature>
<feature type="transmembrane region" description="Helical" evidence="1">
    <location>
        <begin position="169"/>
        <end position="190"/>
    </location>
</feature>